<evidence type="ECO:0000313" key="6">
    <source>
        <dbReference type="EMBL" id="MCK0085849.1"/>
    </source>
</evidence>
<gene>
    <name evidence="6" type="ORF">K5I21_08220</name>
</gene>
<dbReference type="InterPro" id="IPR009000">
    <property type="entry name" value="Transl_B-barrel_sf"/>
</dbReference>
<dbReference type="GO" id="GO:0005524">
    <property type="term" value="F:ATP binding"/>
    <property type="evidence" value="ECO:0007669"/>
    <property type="project" value="InterPro"/>
</dbReference>
<dbReference type="GO" id="GO:0006419">
    <property type="term" value="P:alanyl-tRNA aminoacylation"/>
    <property type="evidence" value="ECO:0007669"/>
    <property type="project" value="InterPro"/>
</dbReference>
<evidence type="ECO:0000256" key="3">
    <source>
        <dbReference type="ARBA" id="ARBA00022723"/>
    </source>
</evidence>
<dbReference type="SMART" id="SM00863">
    <property type="entry name" value="tRNA_SAD"/>
    <property type="match status" value="1"/>
</dbReference>
<protein>
    <submittedName>
        <fullName evidence="6">Alanine--tRNA ligase-related protein</fullName>
    </submittedName>
</protein>
<comment type="caution">
    <text evidence="6">The sequence shown here is derived from an EMBL/GenBank/DDBJ whole genome shotgun (WGS) entry which is preliminary data.</text>
</comment>
<dbReference type="InterPro" id="IPR051335">
    <property type="entry name" value="Alanyl-tRNA_Editing_Enzymes"/>
</dbReference>
<dbReference type="Gene3D" id="3.30.980.10">
    <property type="entry name" value="Threonyl-trna Synthetase, Chain A, domain 2"/>
    <property type="match status" value="1"/>
</dbReference>
<dbReference type="InterPro" id="IPR003156">
    <property type="entry name" value="DHHA1_dom"/>
</dbReference>
<keyword evidence="4" id="KW-0862">Zinc</keyword>
<dbReference type="InterPro" id="IPR018165">
    <property type="entry name" value="Ala-tRNA-synth_IIc_core"/>
</dbReference>
<comment type="cofactor">
    <cofactor evidence="1">
        <name>Zn(2+)</name>
        <dbReference type="ChEBI" id="CHEBI:29105"/>
    </cofactor>
</comment>
<accession>A0AAW5EZV4</accession>
<dbReference type="InterPro" id="IPR018164">
    <property type="entry name" value="Ala-tRNA-synth_IIc_N"/>
</dbReference>
<evidence type="ECO:0000256" key="1">
    <source>
        <dbReference type="ARBA" id="ARBA00001947"/>
    </source>
</evidence>
<reference evidence="6" key="1">
    <citation type="journal article" date="2022" name="Cell Host Microbe">
        <title>Colonization of the live biotherapeutic product VE303 and modulation of the microbiota and metabolites in healthy volunteers.</title>
        <authorList>
            <person name="Dsouza M."/>
            <person name="Menon R."/>
            <person name="Crossette E."/>
            <person name="Bhattarai S.K."/>
            <person name="Schneider J."/>
            <person name="Kim Y.G."/>
            <person name="Reddy S."/>
            <person name="Caballero S."/>
            <person name="Felix C."/>
            <person name="Cornacchione L."/>
            <person name="Hendrickson J."/>
            <person name="Watson A.R."/>
            <person name="Minot S.S."/>
            <person name="Greenfield N."/>
            <person name="Schopf L."/>
            <person name="Szabady R."/>
            <person name="Patarroyo J."/>
            <person name="Smith W."/>
            <person name="Harrison P."/>
            <person name="Kuijper E.J."/>
            <person name="Kelly C.P."/>
            <person name="Olle B."/>
            <person name="Bobilev D."/>
            <person name="Silber J.L."/>
            <person name="Bucci V."/>
            <person name="Roberts B."/>
            <person name="Faith J."/>
            <person name="Norman J.M."/>
        </authorList>
    </citation>
    <scope>NUCLEOTIDE SEQUENCE</scope>
    <source>
        <strain evidence="6">VE303-04</strain>
    </source>
</reference>
<dbReference type="RefSeq" id="WP_024738146.1">
    <property type="nucleotide sequence ID" value="NZ_CABHNX010000079.1"/>
</dbReference>
<dbReference type="PANTHER" id="PTHR43462">
    <property type="entry name" value="ALANYL-TRNA EDITING PROTEIN"/>
    <property type="match status" value="1"/>
</dbReference>
<dbReference type="GO" id="GO:0003676">
    <property type="term" value="F:nucleic acid binding"/>
    <property type="evidence" value="ECO:0007669"/>
    <property type="project" value="InterPro"/>
</dbReference>
<proteinExistence type="predicted"/>
<dbReference type="Gene3D" id="2.40.30.130">
    <property type="match status" value="1"/>
</dbReference>
<dbReference type="Pfam" id="PF07973">
    <property type="entry name" value="tRNA_SAD"/>
    <property type="match status" value="1"/>
</dbReference>
<keyword evidence="3" id="KW-0479">Metal-binding</keyword>
<dbReference type="PROSITE" id="PS50860">
    <property type="entry name" value="AA_TRNA_LIGASE_II_ALA"/>
    <property type="match status" value="1"/>
</dbReference>
<dbReference type="EMBL" id="JAINVB010000001">
    <property type="protein sequence ID" value="MCK0085849.1"/>
    <property type="molecule type" value="Genomic_DNA"/>
</dbReference>
<organism evidence="6 7">
    <name type="scientific">Clostridium symbiosum</name>
    <name type="common">Bacteroides symbiosus</name>
    <dbReference type="NCBI Taxonomy" id="1512"/>
    <lineage>
        <taxon>Bacteria</taxon>
        <taxon>Bacillati</taxon>
        <taxon>Bacillota</taxon>
        <taxon>Clostridia</taxon>
        <taxon>Lachnospirales</taxon>
        <taxon>Lachnospiraceae</taxon>
        <taxon>Otoolea</taxon>
    </lineage>
</organism>
<keyword evidence="6" id="KW-0436">Ligase</keyword>
<name>A0AAW5EZV4_CLOSY</name>
<dbReference type="InterPro" id="IPR018163">
    <property type="entry name" value="Thr/Ala-tRNA-synth_IIc_edit"/>
</dbReference>
<dbReference type="GO" id="GO:0046872">
    <property type="term" value="F:metal ion binding"/>
    <property type="evidence" value="ECO:0007669"/>
    <property type="project" value="UniProtKB-KW"/>
</dbReference>
<dbReference type="SUPFAM" id="SSF50447">
    <property type="entry name" value="Translation proteins"/>
    <property type="match status" value="1"/>
</dbReference>
<evidence type="ECO:0000259" key="5">
    <source>
        <dbReference type="PROSITE" id="PS50860"/>
    </source>
</evidence>
<evidence type="ECO:0000256" key="4">
    <source>
        <dbReference type="ARBA" id="ARBA00022833"/>
    </source>
</evidence>
<dbReference type="Proteomes" id="UP001203136">
    <property type="component" value="Unassembled WGS sequence"/>
</dbReference>
<evidence type="ECO:0000313" key="7">
    <source>
        <dbReference type="Proteomes" id="UP001203136"/>
    </source>
</evidence>
<dbReference type="GO" id="GO:0005737">
    <property type="term" value="C:cytoplasm"/>
    <property type="evidence" value="ECO:0007669"/>
    <property type="project" value="UniProtKB-SubCell"/>
</dbReference>
<sequence>MEKLYYRIPYIRQFEAKVVSCEKGKKGFEVILDRTAFYPEGGGQPSDTGTLGTARVLDVHERGEEVIHYTDQELQEGQTVTGAIDWDNRFSNMQQHSGEHIVSGLIHGRYGYDNVGFHMGHEEMTIDLNGILTWEELMEIEKEANEIVFANRQIKATYPSEEELQKLDYRSKKELSGRVRIVEVPGADCCACCGTHVEYTGEIGAVKFLSMIHYKGGVRISMLCGAKAMEDYRRKTDQTAAISNLLSAKPDRLKEAVERLKNEAAEKDARIGALTRELLNLKVKQYEAGQKLLLVFETGMTALQIRQFCDRLLEGGKAETAAVFSEDAKGGFNYCAGSRSFDMRQAGKTLNGKLNGRGGGSAQMIQGTFKASEEEIRNVFEEIF</sequence>
<dbReference type="SUPFAM" id="SSF55186">
    <property type="entry name" value="ThrRS/AlaRS common domain"/>
    <property type="match status" value="1"/>
</dbReference>
<dbReference type="PANTHER" id="PTHR43462:SF1">
    <property type="entry name" value="ALANYL-TRNA EDITING PROTEIN AARSD1"/>
    <property type="match status" value="1"/>
</dbReference>
<dbReference type="Pfam" id="PF01411">
    <property type="entry name" value="tRNA-synt_2c"/>
    <property type="match status" value="1"/>
</dbReference>
<dbReference type="Pfam" id="PF02272">
    <property type="entry name" value="DHHA1"/>
    <property type="match status" value="1"/>
</dbReference>
<dbReference type="GO" id="GO:0004813">
    <property type="term" value="F:alanine-tRNA ligase activity"/>
    <property type="evidence" value="ECO:0007669"/>
    <property type="project" value="InterPro"/>
</dbReference>
<dbReference type="AlphaFoldDB" id="A0AAW5EZV4"/>
<evidence type="ECO:0000256" key="2">
    <source>
        <dbReference type="ARBA" id="ARBA00004496"/>
    </source>
</evidence>
<dbReference type="InterPro" id="IPR012947">
    <property type="entry name" value="tRNA_SAD"/>
</dbReference>
<feature type="domain" description="Alanyl-transfer RNA synthetases family profile" evidence="5">
    <location>
        <begin position="1"/>
        <end position="234"/>
    </location>
</feature>
<dbReference type="GO" id="GO:0002161">
    <property type="term" value="F:aminoacyl-tRNA deacylase activity"/>
    <property type="evidence" value="ECO:0007669"/>
    <property type="project" value="UniProtKB-ARBA"/>
</dbReference>
<comment type="subcellular location">
    <subcellularLocation>
        <location evidence="2">Cytoplasm</location>
    </subcellularLocation>
</comment>